<dbReference type="NCBIfam" id="TIGR02937">
    <property type="entry name" value="sigma70-ECF"/>
    <property type="match status" value="1"/>
</dbReference>
<evidence type="ECO:0000256" key="3">
    <source>
        <dbReference type="ARBA" id="ARBA00023082"/>
    </source>
</evidence>
<feature type="domain" description="RNA polymerase sigma factor 70 region 4 type 2" evidence="6">
    <location>
        <begin position="118"/>
        <end position="166"/>
    </location>
</feature>
<dbReference type="PANTHER" id="PTHR43133:SF51">
    <property type="entry name" value="RNA POLYMERASE SIGMA FACTOR"/>
    <property type="match status" value="1"/>
</dbReference>
<evidence type="ECO:0000313" key="8">
    <source>
        <dbReference type="Proteomes" id="UP001208567"/>
    </source>
</evidence>
<keyword evidence="8" id="KW-1185">Reference proteome</keyword>
<keyword evidence="3" id="KW-0731">Sigma factor</keyword>
<dbReference type="InterPro" id="IPR036388">
    <property type="entry name" value="WH-like_DNA-bd_sf"/>
</dbReference>
<dbReference type="Proteomes" id="UP001208567">
    <property type="component" value="Unassembled WGS sequence"/>
</dbReference>
<dbReference type="InterPro" id="IPR039425">
    <property type="entry name" value="RNA_pol_sigma-70-like"/>
</dbReference>
<proteinExistence type="inferred from homology"/>
<dbReference type="Gene3D" id="1.10.1740.10">
    <property type="match status" value="1"/>
</dbReference>
<evidence type="ECO:0008006" key="9">
    <source>
        <dbReference type="Google" id="ProtNLM"/>
    </source>
</evidence>
<reference evidence="7 8" key="1">
    <citation type="journal article" date="2024" name="Int. J. Syst. Evol. Microbiol.">
        <title>Clostridium omnivorum sp. nov., isolated from anoxic soil under the treatment of reductive soil disinfestation.</title>
        <authorList>
            <person name="Ueki A."/>
            <person name="Tonouchi A."/>
            <person name="Kaku N."/>
            <person name="Honma S."/>
            <person name="Ueki K."/>
        </authorList>
    </citation>
    <scope>NUCLEOTIDE SEQUENCE [LARGE SCALE GENOMIC DNA]</scope>
    <source>
        <strain evidence="7 8">E14</strain>
    </source>
</reference>
<evidence type="ECO:0000256" key="4">
    <source>
        <dbReference type="ARBA" id="ARBA00023163"/>
    </source>
</evidence>
<protein>
    <recommendedName>
        <fullName evidence="9">RNA polymerase sigma factor</fullName>
    </recommendedName>
</protein>
<evidence type="ECO:0000256" key="1">
    <source>
        <dbReference type="ARBA" id="ARBA00010641"/>
    </source>
</evidence>
<evidence type="ECO:0000313" key="7">
    <source>
        <dbReference type="EMBL" id="GLC29907.1"/>
    </source>
</evidence>
<dbReference type="Gene3D" id="1.10.10.10">
    <property type="entry name" value="Winged helix-like DNA-binding domain superfamily/Winged helix DNA-binding domain"/>
    <property type="match status" value="1"/>
</dbReference>
<dbReference type="InterPro" id="IPR014284">
    <property type="entry name" value="RNA_pol_sigma-70_dom"/>
</dbReference>
<sequence length="183" mass="21957">MEDLELVKSVLNGNINSFNEIIYRYESSIYRFILAMVKEPEEAKDITQDVFITLYNKLYTYRGKSKLSSWIYQIARNKSIDYIRRNKRIIKLSIEEAFDISSKEPMPEQHFEFKETKEELENFIKCLDDITRQIIILKGLNEDMKFSDIADILNVNVSTVKTKYYRLWDKYNKYLDEKRCKAL</sequence>
<accession>A0ABQ5N3V6</accession>
<dbReference type="InterPro" id="IPR013324">
    <property type="entry name" value="RNA_pol_sigma_r3/r4-like"/>
</dbReference>
<dbReference type="RefSeq" id="WP_264849181.1">
    <property type="nucleotide sequence ID" value="NZ_BRXR01000001.1"/>
</dbReference>
<dbReference type="PANTHER" id="PTHR43133">
    <property type="entry name" value="RNA POLYMERASE ECF-TYPE SIGMA FACTO"/>
    <property type="match status" value="1"/>
</dbReference>
<dbReference type="SUPFAM" id="SSF88659">
    <property type="entry name" value="Sigma3 and sigma4 domains of RNA polymerase sigma factors"/>
    <property type="match status" value="1"/>
</dbReference>
<feature type="domain" description="RNA polymerase sigma-70 region 2" evidence="5">
    <location>
        <begin position="24"/>
        <end position="88"/>
    </location>
</feature>
<dbReference type="SUPFAM" id="SSF88946">
    <property type="entry name" value="Sigma2 domain of RNA polymerase sigma factors"/>
    <property type="match status" value="1"/>
</dbReference>
<evidence type="ECO:0000259" key="5">
    <source>
        <dbReference type="Pfam" id="PF04542"/>
    </source>
</evidence>
<dbReference type="InterPro" id="IPR013325">
    <property type="entry name" value="RNA_pol_sigma_r2"/>
</dbReference>
<name>A0ABQ5N3V6_9CLOT</name>
<comment type="caution">
    <text evidence="7">The sequence shown here is derived from an EMBL/GenBank/DDBJ whole genome shotgun (WGS) entry which is preliminary data.</text>
</comment>
<organism evidence="7 8">
    <name type="scientific">Clostridium omnivorum</name>
    <dbReference type="NCBI Taxonomy" id="1604902"/>
    <lineage>
        <taxon>Bacteria</taxon>
        <taxon>Bacillati</taxon>
        <taxon>Bacillota</taxon>
        <taxon>Clostridia</taxon>
        <taxon>Eubacteriales</taxon>
        <taxon>Clostridiaceae</taxon>
        <taxon>Clostridium</taxon>
    </lineage>
</organism>
<gene>
    <name evidence="7" type="ORF">bsdE14_13170</name>
</gene>
<dbReference type="InterPro" id="IPR013249">
    <property type="entry name" value="RNA_pol_sigma70_r4_t2"/>
</dbReference>
<dbReference type="InterPro" id="IPR007627">
    <property type="entry name" value="RNA_pol_sigma70_r2"/>
</dbReference>
<evidence type="ECO:0000256" key="2">
    <source>
        <dbReference type="ARBA" id="ARBA00023015"/>
    </source>
</evidence>
<dbReference type="Pfam" id="PF08281">
    <property type="entry name" value="Sigma70_r4_2"/>
    <property type="match status" value="1"/>
</dbReference>
<keyword evidence="2" id="KW-0805">Transcription regulation</keyword>
<keyword evidence="4" id="KW-0804">Transcription</keyword>
<dbReference type="EMBL" id="BRXR01000001">
    <property type="protein sequence ID" value="GLC29907.1"/>
    <property type="molecule type" value="Genomic_DNA"/>
</dbReference>
<dbReference type="Pfam" id="PF04542">
    <property type="entry name" value="Sigma70_r2"/>
    <property type="match status" value="1"/>
</dbReference>
<comment type="similarity">
    <text evidence="1">Belongs to the sigma-70 factor family. ECF subfamily.</text>
</comment>
<evidence type="ECO:0000259" key="6">
    <source>
        <dbReference type="Pfam" id="PF08281"/>
    </source>
</evidence>